<dbReference type="GeneID" id="31005363"/>
<dbReference type="SUPFAM" id="SSF51735">
    <property type="entry name" value="NAD(P)-binding Rossmann-fold domains"/>
    <property type="match status" value="1"/>
</dbReference>
<dbReference type="AlphaFoldDB" id="A0A225AX88"/>
<reference evidence="3 4" key="1">
    <citation type="submission" date="2015-06" db="EMBL/GenBank/DDBJ databases">
        <title>Talaromyces atroroseus IBT 11181 draft genome.</title>
        <authorList>
            <person name="Rasmussen K.B."/>
            <person name="Rasmussen S."/>
            <person name="Petersen B."/>
            <person name="Sicheritz-Ponten T."/>
            <person name="Mortensen U.H."/>
            <person name="Thrane U."/>
        </authorList>
    </citation>
    <scope>NUCLEOTIDE SEQUENCE [LARGE SCALE GENOMIC DNA]</scope>
    <source>
        <strain evidence="3 4">IBT 11181</strain>
    </source>
</reference>
<dbReference type="Gene3D" id="3.90.180.10">
    <property type="entry name" value="Medium-chain alcohol dehydrogenases, catalytic domain"/>
    <property type="match status" value="1"/>
</dbReference>
<feature type="region of interest" description="Disordered" evidence="1">
    <location>
        <begin position="1"/>
        <end position="34"/>
    </location>
</feature>
<sequence length="410" mass="44245">MTSNTMSQQTRVPRTMQALHLPSSFSNETTPGGPLSLKYETDRPVPKPGANQYLIKVQTVCVSVNECLQGASASKSMRDSGMFLERPMADGIDKVHGLIPGREFCGEVISTPKEDYASYTGPAFKVGQEVMGLLADGEGRDGAAADYVLATENELTWKPQNLAAADVATIPLDALIAWQGLFGYATLDPDDGPCNKPADGPLRVLVTNAGQSEVGKQAIRLLRCQSLFPHHVPNLMGGAGERETSMWVCATGSRDEHDFLRKELGADVVTANADIAAAFRENGWEPVDIVFDCVGVGGALLREAHSPVVVKDHGHVLTPSRAPSGHPEKPSEWDERTEIMNRNLTSEVIDVKPNMKQLAKIAQLVEKGVLRPADSYQVEDLLHGQQTLVHAQKAGAPKAVLRTDLVLSQI</sequence>
<dbReference type="EMBL" id="LFMY01000008">
    <property type="protein sequence ID" value="OKL59065.1"/>
    <property type="molecule type" value="Genomic_DNA"/>
</dbReference>
<dbReference type="PANTHER" id="PTHR43482">
    <property type="entry name" value="PROTEIN AST1-RELATED"/>
    <property type="match status" value="1"/>
</dbReference>
<dbReference type="Proteomes" id="UP000214365">
    <property type="component" value="Unassembled WGS sequence"/>
</dbReference>
<gene>
    <name evidence="3" type="ORF">UA08_05607</name>
</gene>
<protein>
    <recommendedName>
        <fullName evidence="2">Enoyl reductase (ER) domain-containing protein</fullName>
    </recommendedName>
</protein>
<accession>A0A225AX88</accession>
<evidence type="ECO:0000256" key="1">
    <source>
        <dbReference type="SAM" id="MobiDB-lite"/>
    </source>
</evidence>
<dbReference type="GO" id="GO:0016491">
    <property type="term" value="F:oxidoreductase activity"/>
    <property type="evidence" value="ECO:0007669"/>
    <property type="project" value="InterPro"/>
</dbReference>
<comment type="caution">
    <text evidence="3">The sequence shown here is derived from an EMBL/GenBank/DDBJ whole genome shotgun (WGS) entry which is preliminary data.</text>
</comment>
<dbReference type="Pfam" id="PF13602">
    <property type="entry name" value="ADH_zinc_N_2"/>
    <property type="match status" value="1"/>
</dbReference>
<dbReference type="PANTHER" id="PTHR43482:SF1">
    <property type="entry name" value="PROTEIN AST1-RELATED"/>
    <property type="match status" value="1"/>
</dbReference>
<feature type="compositionally biased region" description="Polar residues" evidence="1">
    <location>
        <begin position="1"/>
        <end position="12"/>
    </location>
</feature>
<dbReference type="SUPFAM" id="SSF50129">
    <property type="entry name" value="GroES-like"/>
    <property type="match status" value="1"/>
</dbReference>
<dbReference type="InterPro" id="IPR011032">
    <property type="entry name" value="GroES-like_sf"/>
</dbReference>
<evidence type="ECO:0000313" key="3">
    <source>
        <dbReference type="EMBL" id="OKL59065.1"/>
    </source>
</evidence>
<evidence type="ECO:0000313" key="4">
    <source>
        <dbReference type="Proteomes" id="UP000214365"/>
    </source>
</evidence>
<dbReference type="OrthoDB" id="3509362at2759"/>
<dbReference type="Gene3D" id="3.40.50.720">
    <property type="entry name" value="NAD(P)-binding Rossmann-like Domain"/>
    <property type="match status" value="1"/>
</dbReference>
<keyword evidence="4" id="KW-1185">Reference proteome</keyword>
<evidence type="ECO:0000259" key="2">
    <source>
        <dbReference type="SMART" id="SM00829"/>
    </source>
</evidence>
<dbReference type="CDD" id="cd05289">
    <property type="entry name" value="MDR_like_2"/>
    <property type="match status" value="1"/>
</dbReference>
<dbReference type="InterPro" id="IPR052585">
    <property type="entry name" value="Lipid_raft_assoc_Zn_ADH"/>
</dbReference>
<dbReference type="InterPro" id="IPR020843">
    <property type="entry name" value="ER"/>
</dbReference>
<name>A0A225AX88_TALAT</name>
<dbReference type="SMART" id="SM00829">
    <property type="entry name" value="PKS_ER"/>
    <property type="match status" value="1"/>
</dbReference>
<dbReference type="STRING" id="1441469.A0A225AX88"/>
<dbReference type="RefSeq" id="XP_020119186.1">
    <property type="nucleotide sequence ID" value="XM_020267896.1"/>
</dbReference>
<feature type="domain" description="Enoyl reductase (ER)" evidence="2">
    <location>
        <begin position="32"/>
        <end position="401"/>
    </location>
</feature>
<organism evidence="3 4">
    <name type="scientific">Talaromyces atroroseus</name>
    <dbReference type="NCBI Taxonomy" id="1441469"/>
    <lineage>
        <taxon>Eukaryota</taxon>
        <taxon>Fungi</taxon>
        <taxon>Dikarya</taxon>
        <taxon>Ascomycota</taxon>
        <taxon>Pezizomycotina</taxon>
        <taxon>Eurotiomycetes</taxon>
        <taxon>Eurotiomycetidae</taxon>
        <taxon>Eurotiales</taxon>
        <taxon>Trichocomaceae</taxon>
        <taxon>Talaromyces</taxon>
        <taxon>Talaromyces sect. Trachyspermi</taxon>
    </lineage>
</organism>
<proteinExistence type="predicted"/>
<dbReference type="InterPro" id="IPR036291">
    <property type="entry name" value="NAD(P)-bd_dom_sf"/>
</dbReference>